<gene>
    <name evidence="1" type="ORF">HNQ40_001775</name>
</gene>
<proteinExistence type="predicted"/>
<reference evidence="1 2" key="1">
    <citation type="submission" date="2020-08" db="EMBL/GenBank/DDBJ databases">
        <title>Genomic Encyclopedia of Type Strains, Phase IV (KMG-IV): sequencing the most valuable type-strain genomes for metagenomic binning, comparative biology and taxonomic classification.</title>
        <authorList>
            <person name="Goeker M."/>
        </authorList>
    </citation>
    <scope>NUCLEOTIDE SEQUENCE [LARGE SCALE GENOMIC DNA]</scope>
    <source>
        <strain evidence="1 2">DSM 103725</strain>
    </source>
</reference>
<evidence type="ECO:0008006" key="3">
    <source>
        <dbReference type="Google" id="ProtNLM"/>
    </source>
</evidence>
<dbReference type="AlphaFoldDB" id="A0A7X0H8X3"/>
<dbReference type="Proteomes" id="UP000541810">
    <property type="component" value="Unassembled WGS sequence"/>
</dbReference>
<keyword evidence="2" id="KW-1185">Reference proteome</keyword>
<accession>A0A7X0H8X3</accession>
<name>A0A7X0H8X3_9BACT</name>
<dbReference type="EMBL" id="JACHGY010000001">
    <property type="protein sequence ID" value="MBB6429969.1"/>
    <property type="molecule type" value="Genomic_DNA"/>
</dbReference>
<organism evidence="1 2">
    <name type="scientific">Algisphaera agarilytica</name>
    <dbReference type="NCBI Taxonomy" id="1385975"/>
    <lineage>
        <taxon>Bacteria</taxon>
        <taxon>Pseudomonadati</taxon>
        <taxon>Planctomycetota</taxon>
        <taxon>Phycisphaerae</taxon>
        <taxon>Phycisphaerales</taxon>
        <taxon>Phycisphaeraceae</taxon>
        <taxon>Algisphaera</taxon>
    </lineage>
</organism>
<protein>
    <recommendedName>
        <fullName evidence="3">CHAD domain-containing protein</fullName>
    </recommendedName>
</protein>
<evidence type="ECO:0000313" key="1">
    <source>
        <dbReference type="EMBL" id="MBB6429969.1"/>
    </source>
</evidence>
<comment type="caution">
    <text evidence="1">The sequence shown here is derived from an EMBL/GenBank/DDBJ whole genome shotgun (WGS) entry which is preliminary data.</text>
</comment>
<evidence type="ECO:0000313" key="2">
    <source>
        <dbReference type="Proteomes" id="UP000541810"/>
    </source>
</evidence>
<sequence length="279" mass="31519">MPPLLIKRTDPIVKAVRRGATRQLDAAIESLTGNGSADPAAARRELQRLQALLHQFRRPLGGEVFNREHRQVVRCLKQLSPVADLRLDTLADVANQDPKLDVQALREQLIADTAEAKPRKRKKQGPDPKQLRLVADLAELRMRARYWHLPDGGFELLTPGLRLSYQRAAKLVQTNGPAADTADALDRLALQLQSFERACPVLLEPYRKALRALERNARKQAQLAALRPATEQHEALLARIDETLAQYGQDTARLRQQLFVETTPAFLKRMQGYWTAWRG</sequence>
<dbReference type="RefSeq" id="WP_184677518.1">
    <property type="nucleotide sequence ID" value="NZ_JACHGY010000001.1"/>
</dbReference>